<keyword evidence="1" id="KW-0175">Coiled coil</keyword>
<feature type="compositionally biased region" description="Basic residues" evidence="2">
    <location>
        <begin position="22"/>
        <end position="31"/>
    </location>
</feature>
<evidence type="ECO:0000313" key="4">
    <source>
        <dbReference type="Proteomes" id="UP001175271"/>
    </source>
</evidence>
<comment type="caution">
    <text evidence="3">The sequence shown here is derived from an EMBL/GenBank/DDBJ whole genome shotgun (WGS) entry which is preliminary data.</text>
</comment>
<feature type="coiled-coil region" evidence="1">
    <location>
        <begin position="96"/>
        <end position="130"/>
    </location>
</feature>
<keyword evidence="4" id="KW-1185">Reference proteome</keyword>
<protein>
    <submittedName>
        <fullName evidence="3">Uncharacterized protein</fullName>
    </submittedName>
</protein>
<accession>A0AA39LXX3</accession>
<reference evidence="3" key="1">
    <citation type="submission" date="2023-06" db="EMBL/GenBank/DDBJ databases">
        <title>Genomic analysis of the entomopathogenic nematode Steinernema hermaphroditum.</title>
        <authorList>
            <person name="Schwarz E.M."/>
            <person name="Heppert J.K."/>
            <person name="Baniya A."/>
            <person name="Schwartz H.T."/>
            <person name="Tan C.-H."/>
            <person name="Antoshechkin I."/>
            <person name="Sternberg P.W."/>
            <person name="Goodrich-Blair H."/>
            <person name="Dillman A.R."/>
        </authorList>
    </citation>
    <scope>NUCLEOTIDE SEQUENCE</scope>
    <source>
        <strain evidence="3">PS9179</strain>
        <tissue evidence="3">Whole animal</tissue>
    </source>
</reference>
<organism evidence="3 4">
    <name type="scientific">Steinernema hermaphroditum</name>
    <dbReference type="NCBI Taxonomy" id="289476"/>
    <lineage>
        <taxon>Eukaryota</taxon>
        <taxon>Metazoa</taxon>
        <taxon>Ecdysozoa</taxon>
        <taxon>Nematoda</taxon>
        <taxon>Chromadorea</taxon>
        <taxon>Rhabditida</taxon>
        <taxon>Tylenchina</taxon>
        <taxon>Panagrolaimomorpha</taxon>
        <taxon>Strongyloidoidea</taxon>
        <taxon>Steinernematidae</taxon>
        <taxon>Steinernema</taxon>
    </lineage>
</organism>
<proteinExistence type="predicted"/>
<dbReference type="EMBL" id="JAUCMV010000003">
    <property type="protein sequence ID" value="KAK0413345.1"/>
    <property type="molecule type" value="Genomic_DNA"/>
</dbReference>
<sequence>MNKNRLGGLVSLPPPPPPRSPKERRRLPNRPRSHETTPRPVGPADYGEPSTWQLRRKDNLQGTEYQTTLADRLQNAWDGSGLSGNKDRLGLREEERRNFVRQQKWLEERLEDANRRLQNGHEQLVQILQERLLT</sequence>
<evidence type="ECO:0000256" key="2">
    <source>
        <dbReference type="SAM" id="MobiDB-lite"/>
    </source>
</evidence>
<evidence type="ECO:0000313" key="3">
    <source>
        <dbReference type="EMBL" id="KAK0413345.1"/>
    </source>
</evidence>
<feature type="region of interest" description="Disordered" evidence="2">
    <location>
        <begin position="1"/>
        <end position="51"/>
    </location>
</feature>
<gene>
    <name evidence="3" type="ORF">QR680_006747</name>
</gene>
<name>A0AA39LXX3_9BILA</name>
<dbReference type="AlphaFoldDB" id="A0AA39LXX3"/>
<evidence type="ECO:0000256" key="1">
    <source>
        <dbReference type="SAM" id="Coils"/>
    </source>
</evidence>
<dbReference type="Proteomes" id="UP001175271">
    <property type="component" value="Unassembled WGS sequence"/>
</dbReference>
<feature type="compositionally biased region" description="Low complexity" evidence="2">
    <location>
        <begin position="1"/>
        <end position="11"/>
    </location>
</feature>